<evidence type="ECO:0000313" key="1">
    <source>
        <dbReference type="EMBL" id="CAP79080.1"/>
    </source>
</evidence>
<dbReference type="VEuPathDB" id="FungiDB:PCH_Pc06g00870"/>
<name>B6GW26_PENRW</name>
<protein>
    <submittedName>
        <fullName evidence="1">Uncharacterized protein</fullName>
    </submittedName>
</protein>
<dbReference type="AlphaFoldDB" id="B6GW26"/>
<keyword evidence="2" id="KW-1185">Reference proteome</keyword>
<accession>B6GW26</accession>
<sequence length="123" mass="13775">MRLNTRGSASKRHLEERGVQLIQHRYPLQFPSLWSTSVNINEVVRYDRRQLIIAPPLSRHISLSTQIPRKSSAMFGPRPQPIQTELVRVHGTSVKCQQSIRGCTSGLSLGSKVLAGFDQLSQG</sequence>
<dbReference type="HOGENOM" id="CLU_2016004_0_0_1"/>
<dbReference type="Proteomes" id="UP000000724">
    <property type="component" value="Contig Pc00c06"/>
</dbReference>
<evidence type="ECO:0000313" key="2">
    <source>
        <dbReference type="Proteomes" id="UP000000724"/>
    </source>
</evidence>
<proteinExistence type="predicted"/>
<organism evidence="1 2">
    <name type="scientific">Penicillium rubens (strain ATCC 28089 / DSM 1075 / NRRL 1951 / Wisconsin 54-1255)</name>
    <name type="common">Penicillium chrysogenum</name>
    <dbReference type="NCBI Taxonomy" id="500485"/>
    <lineage>
        <taxon>Eukaryota</taxon>
        <taxon>Fungi</taxon>
        <taxon>Dikarya</taxon>
        <taxon>Ascomycota</taxon>
        <taxon>Pezizomycotina</taxon>
        <taxon>Eurotiomycetes</taxon>
        <taxon>Eurotiomycetidae</taxon>
        <taxon>Eurotiales</taxon>
        <taxon>Aspergillaceae</taxon>
        <taxon>Penicillium</taxon>
        <taxon>Penicillium chrysogenum species complex</taxon>
    </lineage>
</organism>
<dbReference type="EMBL" id="AM920421">
    <property type="protein sequence ID" value="CAP79080.1"/>
    <property type="molecule type" value="Genomic_DNA"/>
</dbReference>
<reference evidence="1 2" key="1">
    <citation type="journal article" date="2008" name="Nat. Biotechnol.">
        <title>Genome sequencing and analysis of the filamentous fungus Penicillium chrysogenum.</title>
        <authorList>
            <person name="van den Berg M.A."/>
            <person name="Albang R."/>
            <person name="Albermann K."/>
            <person name="Badger J.H."/>
            <person name="Daran J.-M."/>
            <person name="Driessen A.J.M."/>
            <person name="Garcia-Estrada C."/>
            <person name="Fedorova N.D."/>
            <person name="Harris D.M."/>
            <person name="Heijne W.H.M."/>
            <person name="Joardar V.S."/>
            <person name="Kiel J.A.K.W."/>
            <person name="Kovalchuk A."/>
            <person name="Martin J.F."/>
            <person name="Nierman W.C."/>
            <person name="Nijland J.G."/>
            <person name="Pronk J.T."/>
            <person name="Roubos J.A."/>
            <person name="van der Klei I.J."/>
            <person name="van Peij N.N.M.E."/>
            <person name="Veenhuis M."/>
            <person name="von Doehren H."/>
            <person name="Wagner C."/>
            <person name="Wortman J.R."/>
            <person name="Bovenberg R.A.L."/>
        </authorList>
    </citation>
    <scope>NUCLEOTIDE SEQUENCE [LARGE SCALE GENOMIC DNA]</scope>
    <source>
        <strain evidence="2">ATCC 28089 / DSM 1075 / NRRL 1951 / Wisconsin 54-1255</strain>
    </source>
</reference>
<gene>
    <name evidence="1" type="ORF">Pc06g00870</name>
    <name evidence="1" type="ORF">PCH_Pc06g00870</name>
</gene>